<dbReference type="GeneID" id="27669707"/>
<gene>
    <name evidence="3" type="ORF">SPSK_07774</name>
</gene>
<protein>
    <submittedName>
        <fullName evidence="3">3-hydroxybutyrate dehydrogenase</fullName>
    </submittedName>
</protein>
<dbReference type="GO" id="GO:0005737">
    <property type="term" value="C:cytoplasm"/>
    <property type="evidence" value="ECO:0007669"/>
    <property type="project" value="TreeGrafter"/>
</dbReference>
<dbReference type="SUPFAM" id="SSF51735">
    <property type="entry name" value="NAD(P)-binding Rossmann-fold domains"/>
    <property type="match status" value="1"/>
</dbReference>
<keyword evidence="2" id="KW-0560">Oxidoreductase</keyword>
<evidence type="ECO:0000256" key="1">
    <source>
        <dbReference type="ARBA" id="ARBA00006484"/>
    </source>
</evidence>
<dbReference type="InterPro" id="IPR002347">
    <property type="entry name" value="SDR_fam"/>
</dbReference>
<dbReference type="RefSeq" id="XP_016590459.1">
    <property type="nucleotide sequence ID" value="XM_016734430.1"/>
</dbReference>
<dbReference type="GO" id="GO:0016616">
    <property type="term" value="F:oxidoreductase activity, acting on the CH-OH group of donors, NAD or NADP as acceptor"/>
    <property type="evidence" value="ECO:0007669"/>
    <property type="project" value="TreeGrafter"/>
</dbReference>
<dbReference type="PANTHER" id="PTHR44229:SF4">
    <property type="entry name" value="15-HYDROXYPROSTAGLANDIN DEHYDROGENASE [NAD(+)]"/>
    <property type="match status" value="1"/>
</dbReference>
<dbReference type="InterPro" id="IPR036291">
    <property type="entry name" value="NAD(P)-bd_dom_sf"/>
</dbReference>
<sequence length="296" mass="31796">MAQKLEIKGKGAIVTGAGSGINLAFAKALYAAGCSVLMMDVALHPTAKDWLATLPAHAAAGQPKVHFFEADVANWDRIEESFDVYDREIGGVPYIVCPGAGIYEPSHNGFWSNTDTDGHYRLLDINLLSPIKFTRLAITKMLAAGRPGIVLHVSSTGAQKASIITPLYQLAKSGISSFVRCMAELHGYSGIRVVGVAPGIVKSPLFTDHPDVLRYLDPVKDHPLEPDAVARGMLAVATDLRYPPGTILEIADKDDNWREVHVLNDPGPTGAASWSSHKNLALEDVKKVIDGEKGPK</sequence>
<organism evidence="3 4">
    <name type="scientific">Sporothrix schenckii 1099-18</name>
    <dbReference type="NCBI Taxonomy" id="1397361"/>
    <lineage>
        <taxon>Eukaryota</taxon>
        <taxon>Fungi</taxon>
        <taxon>Dikarya</taxon>
        <taxon>Ascomycota</taxon>
        <taxon>Pezizomycotina</taxon>
        <taxon>Sordariomycetes</taxon>
        <taxon>Sordariomycetidae</taxon>
        <taxon>Ophiostomatales</taxon>
        <taxon>Ophiostomataceae</taxon>
        <taxon>Sporothrix</taxon>
    </lineage>
</organism>
<proteinExistence type="inferred from homology"/>
<evidence type="ECO:0000313" key="3">
    <source>
        <dbReference type="EMBL" id="KJR87783.1"/>
    </source>
</evidence>
<dbReference type="Gene3D" id="3.40.50.720">
    <property type="entry name" value="NAD(P)-binding Rossmann-like Domain"/>
    <property type="match status" value="1"/>
</dbReference>
<dbReference type="PRINTS" id="PR00081">
    <property type="entry name" value="GDHRDH"/>
</dbReference>
<comment type="similarity">
    <text evidence="1">Belongs to the short-chain dehydrogenases/reductases (SDR) family.</text>
</comment>
<dbReference type="KEGG" id="ssck:SPSK_07774"/>
<dbReference type="VEuPathDB" id="FungiDB:SPSK_07774"/>
<evidence type="ECO:0000313" key="4">
    <source>
        <dbReference type="Proteomes" id="UP000033710"/>
    </source>
</evidence>
<comment type="caution">
    <text evidence="3">The sequence shown here is derived from an EMBL/GenBank/DDBJ whole genome shotgun (WGS) entry which is preliminary data.</text>
</comment>
<dbReference type="Pfam" id="PF00106">
    <property type="entry name" value="adh_short"/>
    <property type="match status" value="1"/>
</dbReference>
<dbReference type="OrthoDB" id="5296at2759"/>
<name>A0A0F2MDL6_SPOSC</name>
<evidence type="ECO:0000256" key="2">
    <source>
        <dbReference type="ARBA" id="ARBA00023002"/>
    </source>
</evidence>
<reference evidence="3 4" key="2">
    <citation type="journal article" date="2015" name="Eukaryot. Cell">
        <title>Asexual propagation of a virulent clone complex in a human and feline outbreak of sporotrichosis.</title>
        <authorList>
            <person name="Teixeira Mde M."/>
            <person name="Rodrigues A.M."/>
            <person name="Tsui C.K."/>
            <person name="de Almeida L.G."/>
            <person name="Van Diepeningen A.D."/>
            <person name="van den Ende B.G."/>
            <person name="Fernandes G.F."/>
            <person name="Kano R."/>
            <person name="Hamelin R.C."/>
            <person name="Lopes-Bezerra L.M."/>
            <person name="Vasconcelos A.T."/>
            <person name="de Hoog S."/>
            <person name="de Camargo Z.P."/>
            <person name="Felipe M.S."/>
        </authorList>
    </citation>
    <scope>NUCLEOTIDE SEQUENCE [LARGE SCALE GENOMIC DNA]</scope>
    <source>
        <strain evidence="3 4">1099-18</strain>
    </source>
</reference>
<accession>A0A0F2MDL6</accession>
<dbReference type="AlphaFoldDB" id="A0A0F2MDL6"/>
<dbReference type="PANTHER" id="PTHR44229">
    <property type="entry name" value="15-HYDROXYPROSTAGLANDIN DEHYDROGENASE [NAD(+)]"/>
    <property type="match status" value="1"/>
</dbReference>
<dbReference type="Proteomes" id="UP000033710">
    <property type="component" value="Unassembled WGS sequence"/>
</dbReference>
<dbReference type="EMBL" id="AXCR01000004">
    <property type="protein sequence ID" value="KJR87783.1"/>
    <property type="molecule type" value="Genomic_DNA"/>
</dbReference>
<reference evidence="3 4" key="1">
    <citation type="journal article" date="2014" name="BMC Genomics">
        <title>Comparative genomics of the major fungal agents of human and animal Sporotrichosis: Sporothrix schenckii and Sporothrix brasiliensis.</title>
        <authorList>
            <person name="Teixeira M.M."/>
            <person name="de Almeida L.G."/>
            <person name="Kubitschek-Barreira P."/>
            <person name="Alves F.L."/>
            <person name="Kioshima E.S."/>
            <person name="Abadio A.K."/>
            <person name="Fernandes L."/>
            <person name="Derengowski L.S."/>
            <person name="Ferreira K.S."/>
            <person name="Souza R.C."/>
            <person name="Ruiz J.C."/>
            <person name="de Andrade N.C."/>
            <person name="Paes H.C."/>
            <person name="Nicola A.M."/>
            <person name="Albuquerque P."/>
            <person name="Gerber A.L."/>
            <person name="Martins V.P."/>
            <person name="Peconick L.D."/>
            <person name="Neto A.V."/>
            <person name="Chaucanez C.B."/>
            <person name="Silva P.A."/>
            <person name="Cunha O.L."/>
            <person name="de Oliveira F.F."/>
            <person name="dos Santos T.C."/>
            <person name="Barros A.L."/>
            <person name="Soares M.A."/>
            <person name="de Oliveira L.M."/>
            <person name="Marini M.M."/>
            <person name="Villalobos-Duno H."/>
            <person name="Cunha M.M."/>
            <person name="de Hoog S."/>
            <person name="da Silveira J.F."/>
            <person name="Henrissat B."/>
            <person name="Nino-Vega G.A."/>
            <person name="Cisalpino P.S."/>
            <person name="Mora-Montes H.M."/>
            <person name="Almeida S.R."/>
            <person name="Stajich J.E."/>
            <person name="Lopes-Bezerra L.M."/>
            <person name="Vasconcelos A.T."/>
            <person name="Felipe M.S."/>
        </authorList>
    </citation>
    <scope>NUCLEOTIDE SEQUENCE [LARGE SCALE GENOMIC DNA]</scope>
    <source>
        <strain evidence="3 4">1099-18</strain>
    </source>
</reference>